<evidence type="ECO:0000313" key="9">
    <source>
        <dbReference type="EMBL" id="QEN03552.1"/>
    </source>
</evidence>
<dbReference type="HAMAP" id="MF_01251">
    <property type="entry name" value="UPF0313"/>
    <property type="match status" value="1"/>
</dbReference>
<dbReference type="SUPFAM" id="SSF102114">
    <property type="entry name" value="Radical SAM enzymes"/>
    <property type="match status" value="1"/>
</dbReference>
<dbReference type="InterPro" id="IPR058240">
    <property type="entry name" value="rSAM_sf"/>
</dbReference>
<evidence type="ECO:0000313" key="10">
    <source>
        <dbReference type="Proteomes" id="UP000323824"/>
    </source>
</evidence>
<keyword evidence="1 6" id="KW-0004">4Fe-4S</keyword>
<dbReference type="InterPro" id="IPR023404">
    <property type="entry name" value="rSAM_horseshoe"/>
</dbReference>
<keyword evidence="5 6" id="KW-0411">Iron-sulfur</keyword>
<keyword evidence="10" id="KW-1185">Reference proteome</keyword>
<gene>
    <name evidence="9" type="ORF">EW093_02165</name>
</gene>
<evidence type="ECO:0000256" key="1">
    <source>
        <dbReference type="ARBA" id="ARBA00022485"/>
    </source>
</evidence>
<evidence type="ECO:0000256" key="5">
    <source>
        <dbReference type="ARBA" id="ARBA00023014"/>
    </source>
</evidence>
<dbReference type="SFLD" id="SFLDS00029">
    <property type="entry name" value="Radical_SAM"/>
    <property type="match status" value="1"/>
</dbReference>
<feature type="binding site" evidence="6">
    <location>
        <position position="312"/>
    </location>
    <ligand>
        <name>[4Fe-4S] cluster</name>
        <dbReference type="ChEBI" id="CHEBI:49883"/>
        <note>4Fe-4S-S-AdoMet</note>
    </ligand>
</feature>
<keyword evidence="4 6" id="KW-0408">Iron</keyword>
<dbReference type="SFLD" id="SFLDG01069">
    <property type="entry name" value="UPF0313"/>
    <property type="match status" value="1"/>
</dbReference>
<organism evidence="9 10">
    <name type="scientific">Thiospirochaeta perfilievii</name>
    <dbReference type="NCBI Taxonomy" id="252967"/>
    <lineage>
        <taxon>Bacteria</taxon>
        <taxon>Pseudomonadati</taxon>
        <taxon>Spirochaetota</taxon>
        <taxon>Spirochaetia</taxon>
        <taxon>Spirochaetales</taxon>
        <taxon>Spirochaetaceae</taxon>
        <taxon>Thiospirochaeta</taxon>
    </lineage>
</organism>
<evidence type="ECO:0000256" key="2">
    <source>
        <dbReference type="ARBA" id="ARBA00022691"/>
    </source>
</evidence>
<dbReference type="InterPro" id="IPR006638">
    <property type="entry name" value="Elp3/MiaA/NifB-like_rSAM"/>
</dbReference>
<reference evidence="9 10" key="1">
    <citation type="submission" date="2019-02" db="EMBL/GenBank/DDBJ databases">
        <authorList>
            <person name="Fomenkov A."/>
            <person name="Dubinina G."/>
            <person name="Grabovich M."/>
            <person name="Vincze T."/>
            <person name="Roberts R.J."/>
        </authorList>
    </citation>
    <scope>NUCLEOTIDE SEQUENCE [LARGE SCALE GENOMIC DNA]</scope>
    <source>
        <strain evidence="9 10">P</strain>
    </source>
</reference>
<dbReference type="GO" id="GO:0051539">
    <property type="term" value="F:4 iron, 4 sulfur cluster binding"/>
    <property type="evidence" value="ECO:0007669"/>
    <property type="project" value="UniProtKB-KW"/>
</dbReference>
<dbReference type="Pfam" id="PF11842">
    <property type="entry name" value="DUF3362"/>
    <property type="match status" value="1"/>
</dbReference>
<evidence type="ECO:0000256" key="4">
    <source>
        <dbReference type="ARBA" id="ARBA00023004"/>
    </source>
</evidence>
<feature type="region of interest" description="Disordered" evidence="7">
    <location>
        <begin position="587"/>
        <end position="612"/>
    </location>
</feature>
<dbReference type="InterPro" id="IPR013704">
    <property type="entry name" value="UPF0313_N"/>
</dbReference>
<evidence type="ECO:0000259" key="8">
    <source>
        <dbReference type="PROSITE" id="PS51918"/>
    </source>
</evidence>
<evidence type="ECO:0000256" key="3">
    <source>
        <dbReference type="ARBA" id="ARBA00022723"/>
    </source>
</evidence>
<feature type="domain" description="Radical SAM core" evidence="8">
    <location>
        <begin position="290"/>
        <end position="562"/>
    </location>
</feature>
<evidence type="ECO:0000256" key="6">
    <source>
        <dbReference type="HAMAP-Rule" id="MF_01251"/>
    </source>
</evidence>
<feature type="binding site" evidence="6">
    <location>
        <position position="305"/>
    </location>
    <ligand>
        <name>[4Fe-4S] cluster</name>
        <dbReference type="ChEBI" id="CHEBI:49883"/>
        <note>4Fe-4S-S-AdoMet</note>
    </ligand>
</feature>
<dbReference type="SMART" id="SM00729">
    <property type="entry name" value="Elp3"/>
    <property type="match status" value="1"/>
</dbReference>
<dbReference type="Pfam" id="PF08497">
    <property type="entry name" value="Radical_SAM_N"/>
    <property type="match status" value="1"/>
</dbReference>
<feature type="binding site" evidence="6">
    <location>
        <position position="309"/>
    </location>
    <ligand>
        <name>[4Fe-4S] cluster</name>
        <dbReference type="ChEBI" id="CHEBI:49883"/>
        <note>4Fe-4S-S-AdoMet</note>
    </ligand>
</feature>
<evidence type="ECO:0000256" key="7">
    <source>
        <dbReference type="SAM" id="MobiDB-lite"/>
    </source>
</evidence>
<keyword evidence="2 6" id="KW-0949">S-adenosyl-L-methionine</keyword>
<dbReference type="GO" id="GO:0005506">
    <property type="term" value="F:iron ion binding"/>
    <property type="evidence" value="ECO:0007669"/>
    <property type="project" value="UniProtKB-UniRule"/>
</dbReference>
<dbReference type="KEGG" id="sper:EW093_02165"/>
<dbReference type="Proteomes" id="UP000323824">
    <property type="component" value="Chromosome"/>
</dbReference>
<keyword evidence="3 6" id="KW-0479">Metal-binding</keyword>
<comment type="similarity">
    <text evidence="6">Belongs to the UPF0313 family.</text>
</comment>
<accession>A0A5C1QBI9</accession>
<proteinExistence type="inferred from homology"/>
<dbReference type="OrthoDB" id="9803479at2"/>
<dbReference type="InterPro" id="IPR024560">
    <property type="entry name" value="UPF0313_C"/>
</dbReference>
<dbReference type="NCBIfam" id="TIGR03904">
    <property type="entry name" value="SAM_YgiQ"/>
    <property type="match status" value="1"/>
</dbReference>
<dbReference type="PROSITE" id="PS51918">
    <property type="entry name" value="RADICAL_SAM"/>
    <property type="match status" value="1"/>
</dbReference>
<dbReference type="Pfam" id="PF04055">
    <property type="entry name" value="Radical_SAM"/>
    <property type="match status" value="1"/>
</dbReference>
<feature type="compositionally biased region" description="Basic residues" evidence="7">
    <location>
        <begin position="597"/>
        <end position="612"/>
    </location>
</feature>
<dbReference type="SFLD" id="SFLDG01082">
    <property type="entry name" value="B12-binding_domain_containing"/>
    <property type="match status" value="1"/>
</dbReference>
<reference evidence="9 10" key="2">
    <citation type="submission" date="2019-09" db="EMBL/GenBank/DDBJ databases">
        <title>Complete Genome Sequence and Methylome Analysis of free living Spirochaetas.</title>
        <authorList>
            <person name="Leshcheva N."/>
            <person name="Mikheeva N."/>
        </authorList>
    </citation>
    <scope>NUCLEOTIDE SEQUENCE [LARGE SCALE GENOMIC DNA]</scope>
    <source>
        <strain evidence="9 10">P</strain>
    </source>
</reference>
<dbReference type="AlphaFoldDB" id="A0A5C1QBI9"/>
<dbReference type="RefSeq" id="WP_149566810.1">
    <property type="nucleotide sequence ID" value="NZ_CP035807.1"/>
</dbReference>
<dbReference type="EMBL" id="CP035807">
    <property type="protein sequence ID" value="QEN03552.1"/>
    <property type="molecule type" value="Genomic_DNA"/>
</dbReference>
<dbReference type="Gene3D" id="3.80.30.20">
    <property type="entry name" value="tm_1862 like domain"/>
    <property type="match status" value="1"/>
</dbReference>
<sequence length="612" mass="68781">MSDFLPINQNDMKKRGWDELDFVLVSGDAYVDHPSFGHAIISRVLEKEGFKVGIIAQPDWTNVESFKVLGQPKYGFLVAPGNIDSMVNHYTVNKKKRRQDSYSPGGEAGKRPDRATIVYTSKIKQAYKGIPVIVGGIESSLRRLAHYDYWSNKVRHSILLDSKADLLIYGMGEYPIVQIANKLKQGKGIREITDVRGTVYATSKLPKDVVELPSFEEITGDKELFSRSFNIQHSNTDPYTGEVLAERDGSRWVVQNKPSFPISKEDFDSVYELPFTKTYHPIYKKSGGVPALNEVEFSIINNRGCFGSCSFCALTFHQGRIVTSRSEDSVMKEAKDLINKPGFKGYIHDVGGPTANFSGPACDKQAKSGSCKDRSCLGHNMCKNVKVDHSSYLKLLRKLRNLPGIKKVFIRSGIRFDYLLKDSDETFFKELVEHHISGQLKIAPEHISNRVLQVMGKPKHEVFESFISKYQQFNTSLGKKQFFVPYFISSHPGSTVEDAIKLAEYLKKLGFTPDQVQDFYPTPGTLSTAMYYSGYNPTSGKKIFVATDHSDKQAQRALLQFNRPENYVTVLKTLGKAGRQDLVGFGPKALIPPPSKNSKKRRTNSKLKISKC</sequence>
<comment type="cofactor">
    <cofactor evidence="6">
        <name>[4Fe-4S] cluster</name>
        <dbReference type="ChEBI" id="CHEBI:49883"/>
    </cofactor>
    <text evidence="6">Binds 1 [4Fe-4S] cluster. The cluster is coordinated with 3 cysteines and an exchangeable S-adenosyl-L-methionine.</text>
</comment>
<dbReference type="InterPro" id="IPR007197">
    <property type="entry name" value="rSAM"/>
</dbReference>
<dbReference type="PANTHER" id="PTHR32331:SF0">
    <property type="entry name" value="UPF0313 PROTEIN YGIQ"/>
    <property type="match status" value="1"/>
</dbReference>
<dbReference type="PANTHER" id="PTHR32331">
    <property type="entry name" value="UPF0313 PROTEIN YGIQ"/>
    <property type="match status" value="1"/>
</dbReference>
<dbReference type="InterPro" id="IPR022946">
    <property type="entry name" value="UPF0313"/>
</dbReference>
<dbReference type="GO" id="GO:0003824">
    <property type="term" value="F:catalytic activity"/>
    <property type="evidence" value="ECO:0007669"/>
    <property type="project" value="InterPro"/>
</dbReference>
<protein>
    <submittedName>
        <fullName evidence="9">YgiQ family radical SAM protein</fullName>
    </submittedName>
</protein>
<name>A0A5C1QBI9_9SPIO</name>